<protein>
    <submittedName>
        <fullName evidence="9">SPOSA6832_00103-mRNA-1:cds</fullName>
    </submittedName>
</protein>
<feature type="compositionally biased region" description="Low complexity" evidence="7">
    <location>
        <begin position="231"/>
        <end position="245"/>
    </location>
</feature>
<keyword evidence="5" id="KW-0694">RNA-binding</keyword>
<organism evidence="9 10">
    <name type="scientific">Sporidiobolus salmonicolor</name>
    <name type="common">Yeast-like fungus</name>
    <name type="synonym">Sporobolomyces salmonicolor</name>
    <dbReference type="NCBI Taxonomy" id="5005"/>
    <lineage>
        <taxon>Eukaryota</taxon>
        <taxon>Fungi</taxon>
        <taxon>Dikarya</taxon>
        <taxon>Basidiomycota</taxon>
        <taxon>Pucciniomycotina</taxon>
        <taxon>Microbotryomycetes</taxon>
        <taxon>Sporidiobolales</taxon>
        <taxon>Sporidiobolaceae</taxon>
        <taxon>Sporobolomyces</taxon>
    </lineage>
</organism>
<evidence type="ECO:0000313" key="10">
    <source>
        <dbReference type="Proteomes" id="UP000243876"/>
    </source>
</evidence>
<dbReference type="GO" id="GO:0033962">
    <property type="term" value="P:P-body assembly"/>
    <property type="evidence" value="ECO:0007669"/>
    <property type="project" value="TreeGrafter"/>
</dbReference>
<accession>A0A0D6EFC4</accession>
<name>A0A0D6EFC4_SPOSA</name>
<feature type="compositionally biased region" description="Low complexity" evidence="7">
    <location>
        <begin position="138"/>
        <end position="157"/>
    </location>
</feature>
<keyword evidence="6" id="KW-0539">Nucleus</keyword>
<dbReference type="GO" id="GO:0005634">
    <property type="term" value="C:nucleus"/>
    <property type="evidence" value="ECO:0007669"/>
    <property type="project" value="UniProtKB-SubCell"/>
</dbReference>
<evidence type="ECO:0000256" key="7">
    <source>
        <dbReference type="SAM" id="MobiDB-lite"/>
    </source>
</evidence>
<dbReference type="OrthoDB" id="74835at2759"/>
<evidence type="ECO:0000256" key="4">
    <source>
        <dbReference type="ARBA" id="ARBA00022490"/>
    </source>
</evidence>
<feature type="region of interest" description="Disordered" evidence="7">
    <location>
        <begin position="206"/>
        <end position="245"/>
    </location>
</feature>
<dbReference type="GO" id="GO:0003723">
    <property type="term" value="F:RNA binding"/>
    <property type="evidence" value="ECO:0007669"/>
    <property type="project" value="UniProtKB-KW"/>
</dbReference>
<comment type="subcellular location">
    <subcellularLocation>
        <location evidence="2">Cytoplasm</location>
        <location evidence="2">P-body</location>
    </subcellularLocation>
    <subcellularLocation>
        <location evidence="1">Nucleus</location>
    </subcellularLocation>
</comment>
<keyword evidence="10" id="KW-1185">Reference proteome</keyword>
<dbReference type="InterPro" id="IPR019167">
    <property type="entry name" value="PAT1_dom"/>
</dbReference>
<dbReference type="PANTHER" id="PTHR21551">
    <property type="entry name" value="TOPOISOMERASE II-ASSOCIATED PROTEIN PAT1"/>
    <property type="match status" value="1"/>
</dbReference>
<proteinExistence type="inferred from homology"/>
<dbReference type="InterPro" id="IPR039900">
    <property type="entry name" value="Pat1-like"/>
</dbReference>
<dbReference type="EMBL" id="CENE01000001">
    <property type="protein sequence ID" value="CEQ38654.1"/>
    <property type="molecule type" value="Genomic_DNA"/>
</dbReference>
<feature type="compositionally biased region" description="Pro residues" evidence="7">
    <location>
        <begin position="211"/>
        <end position="230"/>
    </location>
</feature>
<feature type="domain" description="mRNA decay factor PAT1" evidence="8">
    <location>
        <begin position="16"/>
        <end position="941"/>
    </location>
</feature>
<evidence type="ECO:0000256" key="2">
    <source>
        <dbReference type="ARBA" id="ARBA00004201"/>
    </source>
</evidence>
<feature type="region of interest" description="Disordered" evidence="7">
    <location>
        <begin position="497"/>
        <end position="524"/>
    </location>
</feature>
<reference evidence="10" key="1">
    <citation type="submission" date="2015-02" db="EMBL/GenBank/DDBJ databases">
        <authorList>
            <person name="Gon?alves P."/>
        </authorList>
    </citation>
    <scope>NUCLEOTIDE SEQUENCE [LARGE SCALE GENOMIC DNA]</scope>
</reference>
<dbReference type="GO" id="GO:0000290">
    <property type="term" value="P:deadenylation-dependent decapping of nuclear-transcribed mRNA"/>
    <property type="evidence" value="ECO:0007669"/>
    <property type="project" value="InterPro"/>
</dbReference>
<dbReference type="Pfam" id="PF09770">
    <property type="entry name" value="PAT1"/>
    <property type="match status" value="1"/>
</dbReference>
<keyword evidence="4" id="KW-0963">Cytoplasm</keyword>
<feature type="region of interest" description="Disordered" evidence="7">
    <location>
        <begin position="376"/>
        <end position="395"/>
    </location>
</feature>
<dbReference type="GO" id="GO:0000932">
    <property type="term" value="C:P-body"/>
    <property type="evidence" value="ECO:0007669"/>
    <property type="project" value="UniProtKB-SubCell"/>
</dbReference>
<evidence type="ECO:0000259" key="8">
    <source>
        <dbReference type="Pfam" id="PF09770"/>
    </source>
</evidence>
<evidence type="ECO:0000256" key="3">
    <source>
        <dbReference type="ARBA" id="ARBA00009138"/>
    </source>
</evidence>
<dbReference type="PANTHER" id="PTHR21551:SF0">
    <property type="entry name" value="PROTEIN ASSOCIATED WITH TOPO II RELATED-1, ISOFORM A"/>
    <property type="match status" value="1"/>
</dbReference>
<comment type="similarity">
    <text evidence="3">Belongs to the PAT1 family.</text>
</comment>
<sequence>MSGTYGLAGLADEDLAVYDFDNLNANSDLAGLLDEDSNAFNDETFGHDLGDAPPVDPCVTFPPADALSSSSIVPDRDFDFVGSTNRFLGTDAAADAAFPSAKQLEPAASSWMDPLASTPAARALSPWTSLNDDPLLSRAPLLPSAPAPVSQAPAAPSRQFKTLEEVEAELRSAAQAQPQGAQAGRPMTLEEVEAEMMSKARVQAIQQPQQPQFPPGMSPQPHPAYPPHQQFPPRQFPGMSFPGQLPPGMLQQQQQQQQMGHGARPGSLGGLAAFPPGMLPPPASPSPALLRQQLPQQELPGQAFPPLGAVPPGALAPPNLMATLFPPLPSQQGQSSIASVEQQLQYLVLNQHAQHPSLTSAQLQALLQQAHVHAAREQAAGEGAAEGETEEQDKARAGDELIRKVEMRIMEHELAEQKRKKKAMKIASMPDKCFPQAKHNGLMSNSDKDFITRIQVSQLLTDDPYADDFYFHIMAAIKLSRQNAMLAATGQAPLMAPGPSGGAAADSAGQGNSNANRRPTRRENAMNKMAQNVQRLVDSAKKRNANEPNTLSLDGALGKIATRTRSAPRPLLQVKPASMAVAPSASSSGSNAPSTGQSLLAGAGLITGQTNAPGSGALAATAATGPLSHRAALAIIEKVYDAVLDLEQLRRIQPALLATEATLKEQIEQMTVEGEVKDGLRERFDNATKAVREGEEKYQELVGALVPHPFISILSVLKGKRILPRAIRHLSPEQTLTLLTLLVASFDTLDVVVDAPFLDQLDTTGSLEVKQRRVAVEAKTEALLNAIIAPVMQVVGQSQLRMVTGMLGLLMDRNDLGKVVRSKPGLAFLTILLSRAESLKQATPAPEAADLQQWHRTFTFLFSSLAASLLPLFPSTRLAASLPFGVAQYQSVETLRPEADLDDEPVWRFLAAVAVCADPDQQQVLVTGVRDKVIEGVQGAKLGKGGPEVAALKIVRVPFLPNELSADADSAWMLQRNVNLLLHALSLDASMIEVD</sequence>
<evidence type="ECO:0000256" key="6">
    <source>
        <dbReference type="ARBA" id="ARBA00023242"/>
    </source>
</evidence>
<evidence type="ECO:0000256" key="5">
    <source>
        <dbReference type="ARBA" id="ARBA00022884"/>
    </source>
</evidence>
<feature type="compositionally biased region" description="Low complexity" evidence="7">
    <location>
        <begin position="497"/>
        <end position="516"/>
    </location>
</feature>
<gene>
    <name evidence="9" type="primary">SPOSA6832_00103</name>
</gene>
<dbReference type="AlphaFoldDB" id="A0A0D6EFC4"/>
<evidence type="ECO:0000313" key="9">
    <source>
        <dbReference type="EMBL" id="CEQ38654.1"/>
    </source>
</evidence>
<dbReference type="Proteomes" id="UP000243876">
    <property type="component" value="Unassembled WGS sequence"/>
</dbReference>
<feature type="region of interest" description="Disordered" evidence="7">
    <location>
        <begin position="138"/>
        <end position="158"/>
    </location>
</feature>
<evidence type="ECO:0000256" key="1">
    <source>
        <dbReference type="ARBA" id="ARBA00004123"/>
    </source>
</evidence>